<dbReference type="AlphaFoldDB" id="A0A5C6DBT6"/>
<keyword evidence="2" id="KW-0732">Signal</keyword>
<proteinExistence type="predicted"/>
<protein>
    <recommendedName>
        <fullName evidence="5">Secreted protein</fullName>
    </recommendedName>
</protein>
<comment type="caution">
    <text evidence="3">The sequence shown here is derived from an EMBL/GenBank/DDBJ whole genome shotgun (WGS) entry which is preliminary data.</text>
</comment>
<keyword evidence="4" id="KW-1185">Reference proteome</keyword>
<evidence type="ECO:0000313" key="3">
    <source>
        <dbReference type="EMBL" id="TWU33314.1"/>
    </source>
</evidence>
<feature type="compositionally biased region" description="Polar residues" evidence="1">
    <location>
        <begin position="63"/>
        <end position="80"/>
    </location>
</feature>
<organism evidence="3 4">
    <name type="scientific">Novipirellula artificiosorum</name>
    <dbReference type="NCBI Taxonomy" id="2528016"/>
    <lineage>
        <taxon>Bacteria</taxon>
        <taxon>Pseudomonadati</taxon>
        <taxon>Planctomycetota</taxon>
        <taxon>Planctomycetia</taxon>
        <taxon>Pirellulales</taxon>
        <taxon>Pirellulaceae</taxon>
        <taxon>Novipirellula</taxon>
    </lineage>
</organism>
<feature type="chain" id="PRO_5022956126" description="Secreted protein" evidence="2">
    <location>
        <begin position="27"/>
        <end position="197"/>
    </location>
</feature>
<name>A0A5C6DBT6_9BACT</name>
<reference evidence="3 4" key="1">
    <citation type="submission" date="2019-02" db="EMBL/GenBank/DDBJ databases">
        <title>Deep-cultivation of Planctomycetes and their phenomic and genomic characterization uncovers novel biology.</title>
        <authorList>
            <person name="Wiegand S."/>
            <person name="Jogler M."/>
            <person name="Boedeker C."/>
            <person name="Pinto D."/>
            <person name="Vollmers J."/>
            <person name="Rivas-Marin E."/>
            <person name="Kohn T."/>
            <person name="Peeters S.H."/>
            <person name="Heuer A."/>
            <person name="Rast P."/>
            <person name="Oberbeckmann S."/>
            <person name="Bunk B."/>
            <person name="Jeske O."/>
            <person name="Meyerdierks A."/>
            <person name="Storesund J.E."/>
            <person name="Kallscheuer N."/>
            <person name="Luecker S."/>
            <person name="Lage O.M."/>
            <person name="Pohl T."/>
            <person name="Merkel B.J."/>
            <person name="Hornburger P."/>
            <person name="Mueller R.-W."/>
            <person name="Bruemmer F."/>
            <person name="Labrenz M."/>
            <person name="Spormann A.M."/>
            <person name="Op Den Camp H."/>
            <person name="Overmann J."/>
            <person name="Amann R."/>
            <person name="Jetten M.S.M."/>
            <person name="Mascher T."/>
            <person name="Medema M.H."/>
            <person name="Devos D.P."/>
            <person name="Kaster A.-K."/>
            <person name="Ovreas L."/>
            <person name="Rohde M."/>
            <person name="Galperin M.Y."/>
            <person name="Jogler C."/>
        </authorList>
    </citation>
    <scope>NUCLEOTIDE SEQUENCE [LARGE SCALE GENOMIC DNA]</scope>
    <source>
        <strain evidence="3 4">Poly41</strain>
    </source>
</reference>
<dbReference type="Proteomes" id="UP000319143">
    <property type="component" value="Unassembled WGS sequence"/>
</dbReference>
<evidence type="ECO:0008006" key="5">
    <source>
        <dbReference type="Google" id="ProtNLM"/>
    </source>
</evidence>
<evidence type="ECO:0000256" key="1">
    <source>
        <dbReference type="SAM" id="MobiDB-lite"/>
    </source>
</evidence>
<accession>A0A5C6DBT6</accession>
<sequence precursor="true">MGQFLAFPIRFATLVLLATTMDLGFAAAQVSTWQPTRDGSPWPQPVQFEAPLTDPPLEARSPHSFSRTRSGGQATSAEMQSQNVAGAIDEKGQPVGLLADLFPPIMPAGDPIPSHRVIRSPNQRVIEKHLGSRYTETHPPHTSHRQRMTYPPATIPQAKESPTWKAPYSYGYFGAKTTPRWSQHHGYRDNYTQWTRQ</sequence>
<gene>
    <name evidence="3" type="ORF">Poly41_50670</name>
</gene>
<dbReference type="RefSeq" id="WP_146529631.1">
    <property type="nucleotide sequence ID" value="NZ_SJPV01000010.1"/>
</dbReference>
<feature type="signal peptide" evidence="2">
    <location>
        <begin position="1"/>
        <end position="26"/>
    </location>
</feature>
<evidence type="ECO:0000256" key="2">
    <source>
        <dbReference type="SAM" id="SignalP"/>
    </source>
</evidence>
<evidence type="ECO:0000313" key="4">
    <source>
        <dbReference type="Proteomes" id="UP000319143"/>
    </source>
</evidence>
<dbReference type="EMBL" id="SJPV01000010">
    <property type="protein sequence ID" value="TWU33314.1"/>
    <property type="molecule type" value="Genomic_DNA"/>
</dbReference>
<feature type="region of interest" description="Disordered" evidence="1">
    <location>
        <begin position="47"/>
        <end position="80"/>
    </location>
</feature>
<dbReference type="OrthoDB" id="292155at2"/>